<name>A0A1Q2MD79_9BACT</name>
<dbReference type="EMBL" id="CP019646">
    <property type="protein sequence ID" value="AQQ70609.1"/>
    <property type="molecule type" value="Genomic_DNA"/>
</dbReference>
<feature type="signal peptide" evidence="1">
    <location>
        <begin position="1"/>
        <end position="19"/>
    </location>
</feature>
<evidence type="ECO:0000313" key="2">
    <source>
        <dbReference type="EMBL" id="AQQ70609.1"/>
    </source>
</evidence>
<dbReference type="AlphaFoldDB" id="A0A1Q2MD79"/>
<keyword evidence="3" id="KW-1185">Reference proteome</keyword>
<organism evidence="2 3">
    <name type="scientific">Limihaloglobus sulfuriphilus</name>
    <dbReference type="NCBI Taxonomy" id="1851148"/>
    <lineage>
        <taxon>Bacteria</taxon>
        <taxon>Pseudomonadati</taxon>
        <taxon>Planctomycetota</taxon>
        <taxon>Phycisphaerae</taxon>
        <taxon>Sedimentisphaerales</taxon>
        <taxon>Sedimentisphaeraceae</taxon>
        <taxon>Limihaloglobus</taxon>
    </lineage>
</organism>
<sequence precursor="true">MKPALFIVCSLLTCVLCISAPLEKNHVPADSRWVVHADLERLRGSEIWSLAINEFSEKHQKKIDAITKAIGSDPTTDFTGITVYGLDEEQENAVALIYARYNKEKLISILEENEKYNQGAYRDYTLYHWLDDKTDHIKTGIFALDDLIVISDSQKQVEDFIDLLHNEKDSLETISAAPLAILASKTENPILLVAAVELSTISRGKTNRAIAQNSKQMLMTLNETDQNVYLDIALEANSLPAAEQIKEVVSGIKSFINLRHSQNPDVISLLEKTQVQLVGELVTIRFDYPSADIFDMMMNNCKFMNK</sequence>
<accession>A0A1Q2MD79</accession>
<protein>
    <recommendedName>
        <fullName evidence="4">DUF3352 domain-containing protein</fullName>
    </recommendedName>
</protein>
<evidence type="ECO:0008006" key="4">
    <source>
        <dbReference type="Google" id="ProtNLM"/>
    </source>
</evidence>
<reference evidence="3" key="1">
    <citation type="submission" date="2017-02" db="EMBL/GenBank/DDBJ databases">
        <title>Comparative genomics and description of representatives of a novel lineage of planctomycetes thriving in anoxic sediments.</title>
        <authorList>
            <person name="Spring S."/>
            <person name="Bunk B."/>
            <person name="Sproer C."/>
        </authorList>
    </citation>
    <scope>NUCLEOTIDE SEQUENCE [LARGE SCALE GENOMIC DNA]</scope>
    <source>
        <strain evidence="3">SM-Chi-D1</strain>
    </source>
</reference>
<proteinExistence type="predicted"/>
<dbReference type="OrthoDB" id="283156at2"/>
<dbReference type="KEGG" id="pbas:SMSP2_00963"/>
<evidence type="ECO:0000313" key="3">
    <source>
        <dbReference type="Proteomes" id="UP000188181"/>
    </source>
</evidence>
<dbReference type="STRING" id="1851148.SMSP2_00963"/>
<feature type="chain" id="PRO_5012207910" description="DUF3352 domain-containing protein" evidence="1">
    <location>
        <begin position="20"/>
        <end position="306"/>
    </location>
</feature>
<dbReference type="RefSeq" id="WP_146682859.1">
    <property type="nucleotide sequence ID" value="NZ_CP019646.1"/>
</dbReference>
<gene>
    <name evidence="2" type="ORF">SMSP2_00963</name>
</gene>
<keyword evidence="1" id="KW-0732">Signal</keyword>
<evidence type="ECO:0000256" key="1">
    <source>
        <dbReference type="SAM" id="SignalP"/>
    </source>
</evidence>
<dbReference type="Proteomes" id="UP000188181">
    <property type="component" value="Chromosome"/>
</dbReference>